<accession>A0ABY8KIM6</accession>
<protein>
    <recommendedName>
        <fullName evidence="3">N-acetyltransferase domain-containing protein</fullName>
    </recommendedName>
</protein>
<sequence>MNKFDERYEIRLAKYSDIEMIMAFLNEHWREGHIMAINRELFEYEYVNGEIVNFVIAIDKVSGLLEGIFGFLNCSHPNNIDKRDIWGSMWKVVDTRENMPFLGIELAKRVVELTKCRTQIGNGANPRTTIPLRKMFFKETVGKMQHFYFLNDTIDNFKIAKIERINHSENKAKKRTNLIRLNSIEEVTKNFNLDNIDSIPYKDSWYLEKRYFKHPIYQYEVYGIKDKNKIGALLVWREVIQNDTKIIRIMDFLGNESLFEGLYDDFKKLFVERNIEYIDFYAYGFNNDYILNAGFILRIEDDRNVIPNYFEPFLQANVDIWVHHKLPNTKFFKADGDQDRPNSMVKKM</sequence>
<organism evidence="1 2">
    <name type="scientific">Lysinibacillus capsici</name>
    <dbReference type="NCBI Taxonomy" id="2115968"/>
    <lineage>
        <taxon>Bacteria</taxon>
        <taxon>Bacillati</taxon>
        <taxon>Bacillota</taxon>
        <taxon>Bacilli</taxon>
        <taxon>Bacillales</taxon>
        <taxon>Bacillaceae</taxon>
        <taxon>Lysinibacillus</taxon>
    </lineage>
</organism>
<dbReference type="RefSeq" id="WP_279493960.1">
    <property type="nucleotide sequence ID" value="NZ_CP122283.1"/>
</dbReference>
<gene>
    <name evidence="1" type="ORF">QBO96_18405</name>
</gene>
<reference evidence="1 2" key="1">
    <citation type="submission" date="2023-04" db="EMBL/GenBank/DDBJ databases">
        <title>Genomic of Lysinibacillus capsici TSBLM.</title>
        <authorList>
            <person name="Hu X.S."/>
            <person name="Yu C.H."/>
        </authorList>
    </citation>
    <scope>NUCLEOTIDE SEQUENCE [LARGE SCALE GENOMIC DNA]</scope>
    <source>
        <strain evidence="1 2">TSBLM</strain>
    </source>
</reference>
<proteinExistence type="predicted"/>
<dbReference type="Proteomes" id="UP001244564">
    <property type="component" value="Chromosome"/>
</dbReference>
<evidence type="ECO:0000313" key="2">
    <source>
        <dbReference type="Proteomes" id="UP001244564"/>
    </source>
</evidence>
<evidence type="ECO:0000313" key="1">
    <source>
        <dbReference type="EMBL" id="WGF37666.1"/>
    </source>
</evidence>
<keyword evidence="2" id="KW-1185">Reference proteome</keyword>
<name>A0ABY8KIM6_9BACI</name>
<evidence type="ECO:0008006" key="3">
    <source>
        <dbReference type="Google" id="ProtNLM"/>
    </source>
</evidence>
<dbReference type="EMBL" id="CP122283">
    <property type="protein sequence ID" value="WGF37666.1"/>
    <property type="molecule type" value="Genomic_DNA"/>
</dbReference>